<dbReference type="GeneID" id="14870526"/>
<dbReference type="EMBL" id="GL883018">
    <property type="protein sequence ID" value="EGG18472.1"/>
    <property type="molecule type" value="Genomic_DNA"/>
</dbReference>
<evidence type="ECO:0008006" key="3">
    <source>
        <dbReference type="Google" id="ProtNLM"/>
    </source>
</evidence>
<evidence type="ECO:0000313" key="2">
    <source>
        <dbReference type="Proteomes" id="UP000007797"/>
    </source>
</evidence>
<evidence type="ECO:0000313" key="1">
    <source>
        <dbReference type="EMBL" id="EGG18472.1"/>
    </source>
</evidence>
<name>F4Q0X1_CACFS</name>
<sequence length="161" mass="17736">MRVCLFECVVHPQSSFLFHNHDCVSTNHSSKQPIFYLNMNNSKSTTILSHTVLANIISKICEDDPVVYNLIRLALISKKWASTLVPQHFYLIRSSNFDQLIRLAAKPLFNHAGARESAAADKQGGQPAGDAVRVAQHQAAPVSAALSEHAVHIVLQLQLGE</sequence>
<keyword evidence="2" id="KW-1185">Reference proteome</keyword>
<protein>
    <recommendedName>
        <fullName evidence="3">F-box domain-containing protein</fullName>
    </recommendedName>
</protein>
<dbReference type="RefSeq" id="XP_004366376.1">
    <property type="nucleotide sequence ID" value="XM_004366319.1"/>
</dbReference>
<organism evidence="1 2">
    <name type="scientific">Cavenderia fasciculata</name>
    <name type="common">Slime mold</name>
    <name type="synonym">Dictyostelium fasciculatum</name>
    <dbReference type="NCBI Taxonomy" id="261658"/>
    <lineage>
        <taxon>Eukaryota</taxon>
        <taxon>Amoebozoa</taxon>
        <taxon>Evosea</taxon>
        <taxon>Eumycetozoa</taxon>
        <taxon>Dictyostelia</taxon>
        <taxon>Acytosteliales</taxon>
        <taxon>Cavenderiaceae</taxon>
        <taxon>Cavenderia</taxon>
    </lineage>
</organism>
<proteinExistence type="predicted"/>
<dbReference type="KEGG" id="dfa:DFA_03966"/>
<gene>
    <name evidence="1" type="ORF">DFA_03966</name>
</gene>
<dbReference type="Proteomes" id="UP000007797">
    <property type="component" value="Unassembled WGS sequence"/>
</dbReference>
<dbReference type="AlphaFoldDB" id="F4Q0X1"/>
<accession>F4Q0X1</accession>
<reference evidence="2" key="1">
    <citation type="journal article" date="2011" name="Genome Res.">
        <title>Phylogeny-wide analysis of social amoeba genomes highlights ancient origins for complex intercellular communication.</title>
        <authorList>
            <person name="Heidel A.J."/>
            <person name="Lawal H.M."/>
            <person name="Felder M."/>
            <person name="Schilde C."/>
            <person name="Helps N.R."/>
            <person name="Tunggal B."/>
            <person name="Rivero F."/>
            <person name="John U."/>
            <person name="Schleicher M."/>
            <person name="Eichinger L."/>
            <person name="Platzer M."/>
            <person name="Noegel A.A."/>
            <person name="Schaap P."/>
            <person name="Gloeckner G."/>
        </authorList>
    </citation>
    <scope>NUCLEOTIDE SEQUENCE [LARGE SCALE GENOMIC DNA]</scope>
    <source>
        <strain evidence="2">SH3</strain>
    </source>
</reference>